<feature type="compositionally biased region" description="Pro residues" evidence="1">
    <location>
        <begin position="158"/>
        <end position="167"/>
    </location>
</feature>
<proteinExistence type="predicted"/>
<comment type="caution">
    <text evidence="2">The sequence shown here is derived from an EMBL/GenBank/DDBJ whole genome shotgun (WGS) entry which is preliminary data.</text>
</comment>
<dbReference type="RefSeq" id="XP_007773101.1">
    <property type="nucleotide sequence ID" value="XM_007774911.1"/>
</dbReference>
<sequence>MPLEELRRGQTGYKTRLRSKNADDTTRKKSKVDEERTLAEEGGEEVDPSHESDEEPPLPLDAIEYSDDEYLRAPTSELNVEVLTPEARAFVFEEPDQQSDNEDNQWQRNIDVDELEPEEDEDEPVEEERTQTPIEPLGDDDDVGNYEPPLEPPVDRAPTPPPPPPLDDQPAHAMSWWTEQEVDDLHTRTTILEAKEALAYSVVQGRAWPEKALALAWLLRARDLQNPRPGPDIGPGLGLGLAWA</sequence>
<dbReference type="EMBL" id="JH711585">
    <property type="protein sequence ID" value="EIW76730.1"/>
    <property type="molecule type" value="Genomic_DNA"/>
</dbReference>
<protein>
    <submittedName>
        <fullName evidence="2">Uncharacterized protein</fullName>
    </submittedName>
</protein>
<name>A0A5M3MD11_CONPW</name>
<gene>
    <name evidence="2" type="ORF">CONPUDRAFT_157904</name>
</gene>
<feature type="compositionally biased region" description="Basic and acidic residues" evidence="1">
    <location>
        <begin position="20"/>
        <end position="39"/>
    </location>
</feature>
<feature type="region of interest" description="Disordered" evidence="1">
    <location>
        <begin position="1"/>
        <end position="70"/>
    </location>
</feature>
<accession>A0A5M3MD11</accession>
<keyword evidence="3" id="KW-1185">Reference proteome</keyword>
<dbReference type="AlphaFoldDB" id="A0A5M3MD11"/>
<evidence type="ECO:0000313" key="2">
    <source>
        <dbReference type="EMBL" id="EIW76730.1"/>
    </source>
</evidence>
<evidence type="ECO:0000313" key="3">
    <source>
        <dbReference type="Proteomes" id="UP000053558"/>
    </source>
</evidence>
<dbReference type="KEGG" id="cput:CONPUDRAFT_157904"/>
<reference evidence="3" key="1">
    <citation type="journal article" date="2012" name="Science">
        <title>The Paleozoic origin of enzymatic lignin decomposition reconstructed from 31 fungal genomes.</title>
        <authorList>
            <person name="Floudas D."/>
            <person name="Binder M."/>
            <person name="Riley R."/>
            <person name="Barry K."/>
            <person name="Blanchette R.A."/>
            <person name="Henrissat B."/>
            <person name="Martinez A.T."/>
            <person name="Otillar R."/>
            <person name="Spatafora J.W."/>
            <person name="Yadav J.S."/>
            <person name="Aerts A."/>
            <person name="Benoit I."/>
            <person name="Boyd A."/>
            <person name="Carlson A."/>
            <person name="Copeland A."/>
            <person name="Coutinho P.M."/>
            <person name="de Vries R.P."/>
            <person name="Ferreira P."/>
            <person name="Findley K."/>
            <person name="Foster B."/>
            <person name="Gaskell J."/>
            <person name="Glotzer D."/>
            <person name="Gorecki P."/>
            <person name="Heitman J."/>
            <person name="Hesse C."/>
            <person name="Hori C."/>
            <person name="Igarashi K."/>
            <person name="Jurgens J.A."/>
            <person name="Kallen N."/>
            <person name="Kersten P."/>
            <person name="Kohler A."/>
            <person name="Kuees U."/>
            <person name="Kumar T.K.A."/>
            <person name="Kuo A."/>
            <person name="LaButti K."/>
            <person name="Larrondo L.F."/>
            <person name="Lindquist E."/>
            <person name="Ling A."/>
            <person name="Lombard V."/>
            <person name="Lucas S."/>
            <person name="Lundell T."/>
            <person name="Martin R."/>
            <person name="McLaughlin D.J."/>
            <person name="Morgenstern I."/>
            <person name="Morin E."/>
            <person name="Murat C."/>
            <person name="Nagy L.G."/>
            <person name="Nolan M."/>
            <person name="Ohm R.A."/>
            <person name="Patyshakuliyeva A."/>
            <person name="Rokas A."/>
            <person name="Ruiz-Duenas F.J."/>
            <person name="Sabat G."/>
            <person name="Salamov A."/>
            <person name="Samejima M."/>
            <person name="Schmutz J."/>
            <person name="Slot J.C."/>
            <person name="St John F."/>
            <person name="Stenlid J."/>
            <person name="Sun H."/>
            <person name="Sun S."/>
            <person name="Syed K."/>
            <person name="Tsang A."/>
            <person name="Wiebenga A."/>
            <person name="Young D."/>
            <person name="Pisabarro A."/>
            <person name="Eastwood D.C."/>
            <person name="Martin F."/>
            <person name="Cullen D."/>
            <person name="Grigoriev I.V."/>
            <person name="Hibbett D.S."/>
        </authorList>
    </citation>
    <scope>NUCLEOTIDE SEQUENCE [LARGE SCALE GENOMIC DNA]</scope>
    <source>
        <strain evidence="3">RWD-64-598 SS2</strain>
    </source>
</reference>
<dbReference type="GeneID" id="19203828"/>
<dbReference type="Proteomes" id="UP000053558">
    <property type="component" value="Unassembled WGS sequence"/>
</dbReference>
<feature type="compositionally biased region" description="Acidic residues" evidence="1">
    <location>
        <begin position="93"/>
        <end position="103"/>
    </location>
</feature>
<organism evidence="2 3">
    <name type="scientific">Coniophora puteana (strain RWD-64-598)</name>
    <name type="common">Brown rot fungus</name>
    <dbReference type="NCBI Taxonomy" id="741705"/>
    <lineage>
        <taxon>Eukaryota</taxon>
        <taxon>Fungi</taxon>
        <taxon>Dikarya</taxon>
        <taxon>Basidiomycota</taxon>
        <taxon>Agaricomycotina</taxon>
        <taxon>Agaricomycetes</taxon>
        <taxon>Agaricomycetidae</taxon>
        <taxon>Boletales</taxon>
        <taxon>Coniophorineae</taxon>
        <taxon>Coniophoraceae</taxon>
        <taxon>Coniophora</taxon>
    </lineage>
</organism>
<feature type="region of interest" description="Disordered" evidence="1">
    <location>
        <begin position="89"/>
        <end position="171"/>
    </location>
</feature>
<evidence type="ECO:0000256" key="1">
    <source>
        <dbReference type="SAM" id="MobiDB-lite"/>
    </source>
</evidence>
<feature type="compositionally biased region" description="Acidic residues" evidence="1">
    <location>
        <begin position="112"/>
        <end position="126"/>
    </location>
</feature>
<feature type="compositionally biased region" description="Acidic residues" evidence="1">
    <location>
        <begin position="41"/>
        <end position="56"/>
    </location>
</feature>